<gene>
    <name evidence="16" type="ORF">B5766_09755</name>
</gene>
<dbReference type="GO" id="GO:0008839">
    <property type="term" value="F:4-hydroxy-tetrahydrodipicolinate reductase"/>
    <property type="evidence" value="ECO:0007669"/>
    <property type="project" value="UniProtKB-EC"/>
</dbReference>
<evidence type="ECO:0000256" key="11">
    <source>
        <dbReference type="ARBA" id="ARBA00049080"/>
    </source>
</evidence>
<dbReference type="PROSITE" id="PS01298">
    <property type="entry name" value="DAPB"/>
    <property type="match status" value="1"/>
</dbReference>
<comment type="similarity">
    <text evidence="1">Belongs to the DapB family.</text>
</comment>
<keyword evidence="5" id="KW-0220">Diaminopimelate biosynthesis</keyword>
<reference evidence="17" key="1">
    <citation type="submission" date="2017-03" db="EMBL/GenBank/DDBJ databases">
        <authorList>
            <person name="Lund M.B."/>
        </authorList>
    </citation>
    <scope>NUCLEOTIDE SEQUENCE [LARGE SCALE GENOMIC DNA]</scope>
</reference>
<evidence type="ECO:0000256" key="5">
    <source>
        <dbReference type="ARBA" id="ARBA00022915"/>
    </source>
</evidence>
<dbReference type="GO" id="GO:0005829">
    <property type="term" value="C:cytosol"/>
    <property type="evidence" value="ECO:0007669"/>
    <property type="project" value="TreeGrafter"/>
</dbReference>
<keyword evidence="8" id="KW-0457">Lysine biosynthesis</keyword>
<keyword evidence="2" id="KW-0963">Cytoplasm</keyword>
<evidence type="ECO:0000256" key="8">
    <source>
        <dbReference type="ARBA" id="ARBA00023154"/>
    </source>
</evidence>
<dbReference type="PANTHER" id="PTHR20836">
    <property type="entry name" value="DIHYDRODIPICOLINATE REDUCTASE"/>
    <property type="match status" value="1"/>
</dbReference>
<feature type="domain" description="Dihydrodipicolinate reductase N-terminal" evidence="14">
    <location>
        <begin position="3"/>
        <end position="88"/>
    </location>
</feature>
<keyword evidence="3" id="KW-0028">Amino-acid biosynthesis</keyword>
<evidence type="ECO:0000256" key="9">
    <source>
        <dbReference type="ARBA" id="ARBA00037922"/>
    </source>
</evidence>
<evidence type="ECO:0000313" key="17">
    <source>
        <dbReference type="Proteomes" id="UP000219994"/>
    </source>
</evidence>
<evidence type="ECO:0000259" key="14">
    <source>
        <dbReference type="Pfam" id="PF01113"/>
    </source>
</evidence>
<sequence length="294" mass="30145">MVIRVAVVGATGRMGRLALSLIAESDDLVLHAALDSRSKLTECAGADVVLDVTHPSASGEIVDYAVARGIPIVVGTSGWSEERIARVRVQVAVRDSHWDTTPDAVVGDGMAGDAASGADGAELRGHPSHGVTGEGPERSGGVIFVPNFSLGSVVGTVLAAYAARFFDSVEIVESHHAGKADSPSGTAVRTAERIAATREAVGPISAPHPEQRARGELVSGVPIHSMRLAGVDAEQRIVFGGVGETLTFVHTTVSSVAYRAGLLLALRAAPVTPGVMVGLETLLGLDLSGVDEGL</sequence>
<dbReference type="InterPro" id="IPR000846">
    <property type="entry name" value="DapB_N"/>
</dbReference>
<keyword evidence="4" id="KW-0521">NADP</keyword>
<comment type="catalytic activity">
    <reaction evidence="12">
        <text>(S)-2,3,4,5-tetrahydrodipicolinate + NAD(+) + H2O = (2S,4S)-4-hydroxy-2,3,4,5-tetrahydrodipicolinate + NADH + H(+)</text>
        <dbReference type="Rhea" id="RHEA:35323"/>
        <dbReference type="ChEBI" id="CHEBI:15377"/>
        <dbReference type="ChEBI" id="CHEBI:15378"/>
        <dbReference type="ChEBI" id="CHEBI:16845"/>
        <dbReference type="ChEBI" id="CHEBI:57540"/>
        <dbReference type="ChEBI" id="CHEBI:57945"/>
        <dbReference type="ChEBI" id="CHEBI:67139"/>
        <dbReference type="EC" id="1.17.1.8"/>
    </reaction>
</comment>
<dbReference type="InterPro" id="IPR022664">
    <property type="entry name" value="DapB_N_CS"/>
</dbReference>
<dbReference type="SUPFAM" id="SSF51735">
    <property type="entry name" value="NAD(P)-binding Rossmann-fold domains"/>
    <property type="match status" value="1"/>
</dbReference>
<feature type="region of interest" description="Disordered" evidence="13">
    <location>
        <begin position="102"/>
        <end position="137"/>
    </location>
</feature>
<name>A0A2A6FPX7_9MICO</name>
<dbReference type="PANTHER" id="PTHR20836:SF0">
    <property type="entry name" value="4-HYDROXY-TETRAHYDRODIPICOLINATE REDUCTASE 1, CHLOROPLASTIC-RELATED"/>
    <property type="match status" value="1"/>
</dbReference>
<dbReference type="EC" id="1.17.1.8" evidence="10"/>
<dbReference type="GO" id="GO:0019877">
    <property type="term" value="P:diaminopimelate biosynthetic process"/>
    <property type="evidence" value="ECO:0007669"/>
    <property type="project" value="UniProtKB-KW"/>
</dbReference>
<dbReference type="Pfam" id="PF01113">
    <property type="entry name" value="DapB_N"/>
    <property type="match status" value="1"/>
</dbReference>
<evidence type="ECO:0000256" key="10">
    <source>
        <dbReference type="ARBA" id="ARBA00038983"/>
    </source>
</evidence>
<evidence type="ECO:0000256" key="1">
    <source>
        <dbReference type="ARBA" id="ARBA00006642"/>
    </source>
</evidence>
<dbReference type="InterPro" id="IPR036291">
    <property type="entry name" value="NAD(P)-bd_dom_sf"/>
</dbReference>
<dbReference type="Pfam" id="PF05173">
    <property type="entry name" value="DapB_C"/>
    <property type="match status" value="1"/>
</dbReference>
<protein>
    <recommendedName>
        <fullName evidence="10">4-hydroxy-tetrahydrodipicolinate reductase</fullName>
        <ecNumber evidence="10">1.17.1.8</ecNumber>
    </recommendedName>
</protein>
<dbReference type="GO" id="GO:0009089">
    <property type="term" value="P:lysine biosynthetic process via diaminopimelate"/>
    <property type="evidence" value="ECO:0007669"/>
    <property type="project" value="InterPro"/>
</dbReference>
<evidence type="ECO:0000256" key="6">
    <source>
        <dbReference type="ARBA" id="ARBA00023002"/>
    </source>
</evidence>
<evidence type="ECO:0000256" key="13">
    <source>
        <dbReference type="SAM" id="MobiDB-lite"/>
    </source>
</evidence>
<keyword evidence="7" id="KW-0520">NAD</keyword>
<comment type="catalytic activity">
    <reaction evidence="11">
        <text>(S)-2,3,4,5-tetrahydrodipicolinate + NADP(+) + H2O = (2S,4S)-4-hydroxy-2,3,4,5-tetrahydrodipicolinate + NADPH + H(+)</text>
        <dbReference type="Rhea" id="RHEA:35331"/>
        <dbReference type="ChEBI" id="CHEBI:15377"/>
        <dbReference type="ChEBI" id="CHEBI:15378"/>
        <dbReference type="ChEBI" id="CHEBI:16845"/>
        <dbReference type="ChEBI" id="CHEBI:57783"/>
        <dbReference type="ChEBI" id="CHEBI:58349"/>
        <dbReference type="ChEBI" id="CHEBI:67139"/>
        <dbReference type="EC" id="1.17.1.8"/>
    </reaction>
</comment>
<dbReference type="InterPro" id="IPR022663">
    <property type="entry name" value="DapB_C"/>
</dbReference>
<keyword evidence="6" id="KW-0560">Oxidoreductase</keyword>
<dbReference type="Gene3D" id="3.30.360.10">
    <property type="entry name" value="Dihydrodipicolinate Reductase, domain 2"/>
    <property type="match status" value="1"/>
</dbReference>
<dbReference type="AlphaFoldDB" id="A0A2A6FPX7"/>
<feature type="domain" description="Dihydrodipicolinate reductase C-terminal" evidence="15">
    <location>
        <begin position="156"/>
        <end position="282"/>
    </location>
</feature>
<evidence type="ECO:0000256" key="3">
    <source>
        <dbReference type="ARBA" id="ARBA00022605"/>
    </source>
</evidence>
<comment type="pathway">
    <text evidence="9">Amino-acid biosynthesis; L-lysine biosynthesis via DAP pathway; (S)-tetrahydrodipicolinate from L-aspartate: step 4/4.</text>
</comment>
<dbReference type="EMBL" id="NAEP01000046">
    <property type="protein sequence ID" value="PDQ34737.1"/>
    <property type="molecule type" value="Genomic_DNA"/>
</dbReference>
<proteinExistence type="inferred from homology"/>
<dbReference type="SUPFAM" id="SSF55347">
    <property type="entry name" value="Glyceraldehyde-3-phosphate dehydrogenase-like, C-terminal domain"/>
    <property type="match status" value="1"/>
</dbReference>
<dbReference type="CDD" id="cd02274">
    <property type="entry name" value="DHDPR_N"/>
    <property type="match status" value="1"/>
</dbReference>
<evidence type="ECO:0000256" key="7">
    <source>
        <dbReference type="ARBA" id="ARBA00023027"/>
    </source>
</evidence>
<dbReference type="InterPro" id="IPR023940">
    <property type="entry name" value="DHDPR_bac"/>
</dbReference>
<accession>A0A2A6FPX7</accession>
<evidence type="ECO:0000256" key="4">
    <source>
        <dbReference type="ARBA" id="ARBA00022857"/>
    </source>
</evidence>
<evidence type="ECO:0000256" key="2">
    <source>
        <dbReference type="ARBA" id="ARBA00022490"/>
    </source>
</evidence>
<dbReference type="Gene3D" id="3.40.50.720">
    <property type="entry name" value="NAD(P)-binding Rossmann-like Domain"/>
    <property type="match status" value="2"/>
</dbReference>
<feature type="compositionally biased region" description="Low complexity" evidence="13">
    <location>
        <begin position="103"/>
        <end position="120"/>
    </location>
</feature>
<evidence type="ECO:0000313" key="16">
    <source>
        <dbReference type="EMBL" id="PDQ34737.1"/>
    </source>
</evidence>
<comment type="caution">
    <text evidence="16">The sequence shown here is derived from an EMBL/GenBank/DDBJ whole genome shotgun (WGS) entry which is preliminary data.</text>
</comment>
<dbReference type="FunFam" id="3.30.360.10:FF:000009">
    <property type="entry name" value="4-hydroxy-tetrahydrodipicolinate reductase"/>
    <property type="match status" value="1"/>
</dbReference>
<organism evidence="16 17">
    <name type="scientific">Candidatus Lumbricidiphila eiseniae</name>
    <dbReference type="NCBI Taxonomy" id="1969409"/>
    <lineage>
        <taxon>Bacteria</taxon>
        <taxon>Bacillati</taxon>
        <taxon>Actinomycetota</taxon>
        <taxon>Actinomycetes</taxon>
        <taxon>Micrococcales</taxon>
        <taxon>Microbacteriaceae</taxon>
        <taxon>Candidatus Lumbricidiphila</taxon>
    </lineage>
</organism>
<evidence type="ECO:0000256" key="12">
    <source>
        <dbReference type="ARBA" id="ARBA00049396"/>
    </source>
</evidence>
<dbReference type="Proteomes" id="UP000219994">
    <property type="component" value="Unassembled WGS sequence"/>
</dbReference>
<evidence type="ECO:0000259" key="15">
    <source>
        <dbReference type="Pfam" id="PF05173"/>
    </source>
</evidence>
<dbReference type="PIRSF" id="PIRSF000161">
    <property type="entry name" value="DHPR"/>
    <property type="match status" value="1"/>
</dbReference>